<evidence type="ECO:0008006" key="3">
    <source>
        <dbReference type="Google" id="ProtNLM"/>
    </source>
</evidence>
<dbReference type="RefSeq" id="WP_390317665.1">
    <property type="nucleotide sequence ID" value="NZ_JBHSPB010000011.1"/>
</dbReference>
<keyword evidence="2" id="KW-1185">Reference proteome</keyword>
<proteinExistence type="predicted"/>
<comment type="caution">
    <text evidence="1">The sequence shown here is derived from an EMBL/GenBank/DDBJ whole genome shotgun (WGS) entry which is preliminary data.</text>
</comment>
<name>A0ABW0Z789_9ACTN</name>
<protein>
    <recommendedName>
        <fullName evidence="3">Phage tail protein</fullName>
    </recommendedName>
</protein>
<reference evidence="2" key="1">
    <citation type="journal article" date="2019" name="Int. J. Syst. Evol. Microbiol.">
        <title>The Global Catalogue of Microorganisms (GCM) 10K type strain sequencing project: providing services to taxonomists for standard genome sequencing and annotation.</title>
        <authorList>
            <consortium name="The Broad Institute Genomics Platform"/>
            <consortium name="The Broad Institute Genome Sequencing Center for Infectious Disease"/>
            <person name="Wu L."/>
            <person name="Ma J."/>
        </authorList>
    </citation>
    <scope>NUCLEOTIDE SEQUENCE [LARGE SCALE GENOMIC DNA]</scope>
    <source>
        <strain evidence="2">CGMCC 4.7304</strain>
    </source>
</reference>
<dbReference type="InterPro" id="IPR011748">
    <property type="entry name" value="Unchr_phage_tail-like"/>
</dbReference>
<dbReference type="NCBIfam" id="TIGR02242">
    <property type="entry name" value="tail_TIGR02242"/>
    <property type="match status" value="1"/>
</dbReference>
<organism evidence="1 2">
    <name type="scientific">Streptomyces gamaensis</name>
    <dbReference type="NCBI Taxonomy" id="1763542"/>
    <lineage>
        <taxon>Bacteria</taxon>
        <taxon>Bacillati</taxon>
        <taxon>Actinomycetota</taxon>
        <taxon>Actinomycetes</taxon>
        <taxon>Kitasatosporales</taxon>
        <taxon>Streptomycetaceae</taxon>
        <taxon>Streptomyces</taxon>
    </lineage>
</organism>
<gene>
    <name evidence="1" type="ORF">ACFP1Z_19120</name>
</gene>
<dbReference type="Proteomes" id="UP001596083">
    <property type="component" value="Unassembled WGS sequence"/>
</dbReference>
<evidence type="ECO:0000313" key="1">
    <source>
        <dbReference type="EMBL" id="MFC5722280.1"/>
    </source>
</evidence>
<sequence length="212" mass="22509">MERLPAAAPAPVPAVPPVPPLVPGSRSLRAILPESYRQGDFADRFIAGFDDTLAPLITALDCLDAYFDPSTAPDDFVTWMLGWSDTALPACVGTTGRRNALLLGHRLHGLRGTRSGLDLLVRYVLGGRLELAESGATHVASGPEDPSVPAPTGSWARVRVLLPYGMSAGRPGVVEDVEELVREWLPAHLTAVVTVEDDEDPLLVRGMTGGEG</sequence>
<accession>A0ABW0Z789</accession>
<dbReference type="EMBL" id="JBHSPB010000011">
    <property type="protein sequence ID" value="MFC5722280.1"/>
    <property type="molecule type" value="Genomic_DNA"/>
</dbReference>
<evidence type="ECO:0000313" key="2">
    <source>
        <dbReference type="Proteomes" id="UP001596083"/>
    </source>
</evidence>